<comment type="caution">
    <text evidence="5">The sequence shown here is derived from an EMBL/GenBank/DDBJ whole genome shotgun (WGS) entry which is preliminary data.</text>
</comment>
<evidence type="ECO:0000259" key="4">
    <source>
        <dbReference type="PROSITE" id="PS50060"/>
    </source>
</evidence>
<feature type="region of interest" description="Disordered" evidence="3">
    <location>
        <begin position="956"/>
        <end position="979"/>
    </location>
</feature>
<name>A0ABD0JFJ9_9CAEN</name>
<dbReference type="InterPro" id="IPR013320">
    <property type="entry name" value="ConA-like_dom_sf"/>
</dbReference>
<reference evidence="5 6" key="1">
    <citation type="journal article" date="2023" name="Sci. Data">
        <title>Genome assembly of the Korean intertidal mud-creeper Batillaria attramentaria.</title>
        <authorList>
            <person name="Patra A.K."/>
            <person name="Ho P.T."/>
            <person name="Jun S."/>
            <person name="Lee S.J."/>
            <person name="Kim Y."/>
            <person name="Won Y.J."/>
        </authorList>
    </citation>
    <scope>NUCLEOTIDE SEQUENCE [LARGE SCALE GENOMIC DNA]</scope>
    <source>
        <strain evidence="5">Wonlab-2016</strain>
    </source>
</reference>
<evidence type="ECO:0000313" key="5">
    <source>
        <dbReference type="EMBL" id="KAK7473655.1"/>
    </source>
</evidence>
<feature type="compositionally biased region" description="Polar residues" evidence="3">
    <location>
        <begin position="2219"/>
        <end position="2237"/>
    </location>
</feature>
<feature type="region of interest" description="Disordered" evidence="3">
    <location>
        <begin position="2215"/>
        <end position="2237"/>
    </location>
</feature>
<feature type="domain" description="MAM" evidence="4">
    <location>
        <begin position="1547"/>
        <end position="1703"/>
    </location>
</feature>
<feature type="region of interest" description="Disordered" evidence="3">
    <location>
        <begin position="2060"/>
        <end position="2092"/>
    </location>
</feature>
<dbReference type="FunFam" id="2.60.120.200:FF:000128">
    <property type="entry name" value="enteropeptidase isoform X2"/>
    <property type="match status" value="3"/>
</dbReference>
<feature type="domain" description="MAM" evidence="4">
    <location>
        <begin position="2361"/>
        <end position="2520"/>
    </location>
</feature>
<feature type="domain" description="MAM" evidence="4">
    <location>
        <begin position="5989"/>
        <end position="6149"/>
    </location>
</feature>
<evidence type="ECO:0000256" key="3">
    <source>
        <dbReference type="SAM" id="MobiDB-lite"/>
    </source>
</evidence>
<feature type="non-terminal residue" evidence="5">
    <location>
        <position position="1"/>
    </location>
</feature>
<feature type="domain" description="MAM" evidence="4">
    <location>
        <begin position="820"/>
        <end position="955"/>
    </location>
</feature>
<dbReference type="FunFam" id="2.60.120.200:FF:000182">
    <property type="entry name" value="MAM and LDL-receptor class A domain-containing protein 1"/>
    <property type="match status" value="8"/>
</dbReference>
<feature type="compositionally biased region" description="Polar residues" evidence="3">
    <location>
        <begin position="2064"/>
        <end position="2078"/>
    </location>
</feature>
<feature type="domain" description="MAM" evidence="4">
    <location>
        <begin position="4254"/>
        <end position="4413"/>
    </location>
</feature>
<feature type="domain" description="MAM" evidence="4">
    <location>
        <begin position="3392"/>
        <end position="3560"/>
    </location>
</feature>
<feature type="domain" description="MAM" evidence="4">
    <location>
        <begin position="3591"/>
        <end position="3727"/>
    </location>
</feature>
<proteinExistence type="predicted"/>
<feature type="domain" description="MAM" evidence="4">
    <location>
        <begin position="6149"/>
        <end position="6228"/>
    </location>
</feature>
<dbReference type="PANTHER" id="PTHR23282:SF101">
    <property type="entry name" value="MAM DOMAIN-CONTAINING PROTEIN"/>
    <property type="match status" value="1"/>
</dbReference>
<dbReference type="PROSITE" id="PS00740">
    <property type="entry name" value="MAM_1"/>
    <property type="match status" value="7"/>
</dbReference>
<keyword evidence="1" id="KW-0677">Repeat</keyword>
<dbReference type="Pfam" id="PF00629">
    <property type="entry name" value="MAM"/>
    <property type="match status" value="38"/>
</dbReference>
<dbReference type="InterPro" id="IPR000998">
    <property type="entry name" value="MAM_dom"/>
</dbReference>
<feature type="domain" description="MAM" evidence="4">
    <location>
        <begin position="1"/>
        <end position="113"/>
    </location>
</feature>
<feature type="compositionally biased region" description="Low complexity" evidence="3">
    <location>
        <begin position="461"/>
        <end position="480"/>
    </location>
</feature>
<feature type="domain" description="MAM" evidence="4">
    <location>
        <begin position="1175"/>
        <end position="1338"/>
    </location>
</feature>
<feature type="domain" description="MAM" evidence="4">
    <location>
        <begin position="4832"/>
        <end position="4996"/>
    </location>
</feature>
<feature type="domain" description="MAM" evidence="4">
    <location>
        <begin position="1711"/>
        <end position="1869"/>
    </location>
</feature>
<feature type="compositionally biased region" description="Polar residues" evidence="3">
    <location>
        <begin position="157"/>
        <end position="166"/>
    </location>
</feature>
<feature type="domain" description="MAM" evidence="4">
    <location>
        <begin position="5341"/>
        <end position="5513"/>
    </location>
</feature>
<feature type="region of interest" description="Disordered" evidence="3">
    <location>
        <begin position="461"/>
        <end position="481"/>
    </location>
</feature>
<feature type="domain" description="MAM" evidence="4">
    <location>
        <begin position="4415"/>
        <end position="4579"/>
    </location>
</feature>
<feature type="domain" description="MAM" evidence="4">
    <location>
        <begin position="5000"/>
        <end position="5162"/>
    </location>
</feature>
<dbReference type="PROSITE" id="PS50060">
    <property type="entry name" value="MAM_2"/>
    <property type="match status" value="37"/>
</dbReference>
<feature type="domain" description="MAM" evidence="4">
    <location>
        <begin position="5810"/>
        <end position="5970"/>
    </location>
</feature>
<dbReference type="EMBL" id="JACVVK020000462">
    <property type="protein sequence ID" value="KAK7473655.1"/>
    <property type="molecule type" value="Genomic_DNA"/>
</dbReference>
<feature type="domain" description="MAM" evidence="4">
    <location>
        <begin position="4089"/>
        <end position="4250"/>
    </location>
</feature>
<keyword evidence="6" id="KW-1185">Reference proteome</keyword>
<evidence type="ECO:0000313" key="6">
    <source>
        <dbReference type="Proteomes" id="UP001519460"/>
    </source>
</evidence>
<feature type="domain" description="MAM" evidence="4">
    <location>
        <begin position="2038"/>
        <end position="2186"/>
    </location>
</feature>
<feature type="domain" description="MAM" evidence="4">
    <location>
        <begin position="3896"/>
        <end position="4059"/>
    </location>
</feature>
<feature type="region of interest" description="Disordered" evidence="3">
    <location>
        <begin position="3569"/>
        <end position="3588"/>
    </location>
</feature>
<accession>A0ABD0JFJ9</accession>
<feature type="domain" description="MAM" evidence="4">
    <location>
        <begin position="3231"/>
        <end position="3390"/>
    </location>
</feature>
<feature type="compositionally biased region" description="Low complexity" evidence="3">
    <location>
        <begin position="3575"/>
        <end position="3588"/>
    </location>
</feature>
<dbReference type="SUPFAM" id="SSF49899">
    <property type="entry name" value="Concanavalin A-like lectins/glucanases"/>
    <property type="match status" value="37"/>
</dbReference>
<protein>
    <recommendedName>
        <fullName evidence="4">MAM domain-containing protein</fullName>
    </recommendedName>
</protein>
<keyword evidence="2" id="KW-1015">Disulfide bond</keyword>
<feature type="domain" description="MAM" evidence="4">
    <location>
        <begin position="4604"/>
        <end position="4834"/>
    </location>
</feature>
<feature type="domain" description="MAM" evidence="4">
    <location>
        <begin position="654"/>
        <end position="818"/>
    </location>
</feature>
<dbReference type="PANTHER" id="PTHR23282">
    <property type="entry name" value="APICAL ENDOSOMAL GLYCOPROTEIN PRECURSOR"/>
    <property type="match status" value="1"/>
</dbReference>
<feature type="region of interest" description="Disordered" evidence="3">
    <location>
        <begin position="1733"/>
        <end position="1755"/>
    </location>
</feature>
<feature type="region of interest" description="Disordered" evidence="3">
    <location>
        <begin position="147"/>
        <end position="166"/>
    </location>
</feature>
<organism evidence="5 6">
    <name type="scientific">Batillaria attramentaria</name>
    <dbReference type="NCBI Taxonomy" id="370345"/>
    <lineage>
        <taxon>Eukaryota</taxon>
        <taxon>Metazoa</taxon>
        <taxon>Spiralia</taxon>
        <taxon>Lophotrochozoa</taxon>
        <taxon>Mollusca</taxon>
        <taxon>Gastropoda</taxon>
        <taxon>Caenogastropoda</taxon>
        <taxon>Sorbeoconcha</taxon>
        <taxon>Cerithioidea</taxon>
        <taxon>Batillariidae</taxon>
        <taxon>Batillaria</taxon>
    </lineage>
</organism>
<sequence length="6228" mass="677073">GRYMYFESSSGQNGYKAQLVSPIISIARGQSACLTFWYHMYGEHVSSLTVYRNATSLWTRSGDQGNMWLPARITLNGPINHQDIVFEAVRGRGIRGDIAVDDISYTTGGPCSALARPGATAKPLAAGCDFETKDLCGYTQDHRTDNFDFTRKAGPTRSANTGPSTDHTTGTAAGYYMYMEADNHTPNQKARLMSPAYPGSGTKCLEFWYNMYGRDMGILNVYIKNGNALGGARLSLKGNQGQGWQIAQVTVPRYSRYTIVFEAIRGSGPLGDIAFDDVILKQGACANPGNCNFDKDFCAFTNTQDSDDFDWVRKTGSTASSGTGPSADHTHGNSQGFYAYVEASHPQQSGDRAQLYSQLLAPINNYRCLKFWYNMNGRSMGTLNIGAKLADGRTFTIWSLTGDQGTVWQFARVPMNYRRIAYKIYFEGIVGSAVYGDIAIDDVQISTGNCGFQPAKARPSAATTTTAKTTAAPSGSTTPSQHQDTVSCNFDFDLCSWQQLKDDNFDWTRHRGEHCDHGYYIYTEVSQQAHNATARILSKTIQPRMGVQCLSFWYHMYGDSTGTLNFYIKTGSGLGTKVWTRTGSQGNQWTKAAVTVRQGTTPYAVVLEGIGGNGYRGDMAIDDVLLVDNPCTGGTTPAAGTGPTTTVAPGGVVRKCDFEANTCGYTNDTTDNFNWSYNSKGTSTIGTGPPSDHTYGTISGHYMYIEASNQRVGNKARMLSPTYRDGGAVCLQFFYHMYGSGIGVLNVYAKSPTSSGLPGPIFSRSGNQGNRWVVGQATVPQSLASAGYQVIFEGVRGTTYRADIAIDDISILQGPCASPGACDFDSGLCTWTNTQQGDDFDWTMNGGRTGTSSTGPSSDHTQGNAQGKYVYIETSAPRITGHKAWLVSETFAPGQNDSAIWSLKGNQGQSWQNAQAPIPHVNKDYTIVFEGVRGTSYSGDIAIDDISFTENDCGVNPQTAAPPSTIAPGPTQPTPSSTPNTGPFNCTFESDMCGWKQDHGDQFDWTRYHGTTNSSGTGPTGDHTQANHAGYYVYIETSGQRRNGDKARLVSPDVNAGQYCLTFWYHMYGQNVDHLNVYIMAGNSIPSTPFWTKSRDQGNAWHQALVDLPTVSSTFNVVFEGVRGVSYKGDIGLDDIGLTSGSCAGGIGSPEKDMGGAQVEGVSGTTSAPGLPSVSSCDFEQQTLCGFTQATNDNFDWTRHAGGTSSQRTGPDNDHTYGTPAGHYVYAEASAPRVAGDKAILKSFLIDPTTQPTCVNFWYHMSGTQIGTLNVYLMKNGANQRRLWTLKGNQGSQWQLASVTVPAVTQKWQVAFEAIRGNGIMGDIAIDDFSLSTTGCSTTFNGNCNFDSGLCSWTRDKGGDFDWQLKSGGTSSSSTGPTSDHTHGDASGKYVYIEVSAPRQPGDRALLTSAMFPAGSVSCLHFFYNMYGSTIGTLRVWVRQNSDGRQVPIFELTGRQSTSPQWLQGQAAIPAQTDAFSVVFEGVRGSNVYGDIAIDDVTFDNASCPLMPAQATPKASAVTFRPGAATPVPTVTTTPTTTTQPRPTGSFDCDFSQGLCGWIQDNTDDFDWLRVNNGTPSVGTGPKADHTTGSGYYVYVETSSARYNNKARLLSPYINRGTPTCFTFWYNMFGPHVNQLNIYVKNSSDFGSPSWQLKGTQGPEWHYGRLNLPADTMQVVIEALRGVGAQGDIALDDLKLWDGECPQGLGNIVGLTCDFETSNLCGYTHDTEDFRWTRKNGRTSSSGTGPPADHTLGTSRGMDTELNIIFVDVPFKAGLISTTVPRGPACITFWYHMYGSRMGTLNVYTRIGNNRGTPVWTRKSNQGNRWNMAQVTITPTSDYSLEFEGVLGGGIQSDIAIDDVNATVGGCPLPGECNFDTGSFCSWTNTQAGDNFDWALQQGGTPSAGTGPSSDHTSSSLTGYYAYIESSRPRNRGDRAWLQSESLRRTGRSPRCFSFWYHMYGISVGTFNVYVATNGTRPGNLTWSLSGNQGNLWKQARFTVQSPVDFNLVMEGIVGQGYLGDIAIDDLTLATGRLPGTFNCNFENNFCGWTQAKDDQFDWRRQSRPTSSANTGPSSDHTTGPPRRDGDKARLMSPTQTGTGFKCLIFWYHMYGSQVRTLNIYLTTDANLGQPVWTKNGTQGNRWINATVDINLGNSNQKQYQGIRGSGIRGDIAIDDISLRDGLCSSGGGSNPGTCDFEDPQLCGYTQDTSDKFDWTRQARGTQSSRTGPSSDHTYGTAQGHYMYIETSAPRVRGDNAWLVSPQHAASNDDVCVTFYYHMYGASIGTLNVRLRANTNTGNPEWSMSGNQGNQWQVAQLNLASSKLSQPFQIVFEGIRGNNIYGDIAIDDVTVSTGSCPSSDGGCDFESGLCSWTNSQKDDFDWMLHKGTTASANTGPRTDHTLKTQAGTYIYMESSAPRQQGDTALLVSQTFTPTQSRCVTFWYHMNGAQIGTLNVLVQAGSSNYTIWSLSGDHGDQWTFAQAPVSSNLDFKVVFQGIRGNGPYGDIALDDIGFTNSRCASKGGSSVSGTPATFTTPPTTTITQGQFSCNFDTNLCAWTQDKTDVFDWQRTKGSTPTVGTGPTSDHTSTLTGIAGYYMFIETSSPRHPGDKARLISPQVSGTAHCVKFWYLMWGDHVATLNVYSRTGPSLGNPVFTRSGTQGRNWLSASVDISSNVPFQVVVEGICGPSYRGDIAIDDFTITDGACSAATSDQVSCDFEDAGICKYQQDATDNFDWTRKSGASPTTNSGPTNDHTYGTAQGHYVYIEASAPRVKGDKARLISQAYQPTQASCVEFWYHMYGSGVGSLNVYLETNGNLGSPAWSKQGNQGNHWVRGQIGLNAGTSVQVVFEGIRGDTYHSDIAIDDVALKVGTCGQGPGNCNFELDLCSWTNSHADDFDWQMGSGKTTTSGTGPSADHTYNNGTGKYIFIETSAPRVPGHRAVLQSALFQPGARQCLKFWYHMYGSTIGTLNVWVQPQANVSASNIWSMSGNQGNHWLQATVAVPAESATYQVLLEAIRGRSYTGDIAVDDITFSTTTPCTLQPSGAAPTTVTPPTTTTVTASTPGGFNCDFEQNLCGWTQDTTDSYNWVRLRGKTASGSTGPTSDHTGQNHYYIYMEASLGHSGSTTRLISPTINAAASQCLAFWYHMYGTHVNALNVLLTGSGVDNTTIWTRNHTQGNSWHQAQIHLGGSSYSGYTNVVFEAIRGQSYLGDIAIDDITLNPGSYVTSVSNIDCDFEPANICNYTQETTDDFDWIRNSRSTNSANTGPTNDHTYGTNSGHYVYIEGSQPHRPGQKARLWTPSVVGSGCVSFWYHMYGSGMGTLNVYAASSPNSLGQPIWTLSGNQGNKWFKTQVRLPSQSGVKVVFEGIVGSSYASDIAIDDVKLEPNCPALGACDFENDLCDWTQQSVPSGAGSMARAKPTSQIFSGGIPHPNADHTLGTNNGTYMFFSDMLVLMPRSSHLQLLSPPLAATSVSGVCFHFWYINYGSAFSSLTITLQQGSSSNRTAMWKSNSQQSNSWTEGQVSYYTTGVYQILVDITTLGGRGYIALDDFTFSADMCSAKPDVADLGAAPTPPAGTSATASPAGNTTSQWDCDFEQGLCSYTQNTDDQFDWTRNKGSTGTTGTGPSFDHTQGDDQGYYVYIEASSPRRVNDTARLSSALVNDGRPKCLTFWYHMFGPHVNTLNVYTKVGNTYGSPVWQRIGTVDAQWHSASVTLPNTNAYTIVFEGAASITKCTFEDPGICGFTQATGDNFDWKRMNGRTATAGTGPSNDHTLGTSAGYYMYIEASAPRHRGDKAQLISPSQAASAGSCLRFWYHMYGRYMGTLSVYLRTGGRIVNTIFNVSGDQGNRWIQSEVTVSSLSSWEAVFEGVVGTNYVSDIAIDDVSISPGSCGAAPGNCDFEKDMCTWSNTRGDQFDWLRSTGSTPSQYTGPSTDHTQGNTAGGFVFIESSAPRRTGDKAWLISQPFPAFTGARCFNFWYHMYGSGIGSLNVYVDDTANTTKTLLWSQKDNKGDRWLQGQMPIPPQSKEYLVRVEGIRGSTYYGDIGLDDFSFTTTRCVYKPANATVTTQVTVPPSSSPTPTPFVSNSPYDCAFETNFCSWTQDKTDVFDWTRGQGPTGTVATGPTVDHTTGSRNGWYTFIETSAPRVTNDTARLVSQQIPAGQPYCFKFWYHMYGAHVNLLNVYIRKGNTLGQPVWTKMQSQGNQWRLGQVQVPSLTSPGNLVFEGVRGPSYKGDIGLDDIRATPGNCAVSGGVTCTFENGLCGWTQDTSDNFDWLSHTGKTGSTGTGPSSDHTLGHYMYIETSSPRRPGQKARLISSQVTSTSPQCLSFFYNLNGRQIGALNVYVMTGASLASTDTPVWTKTTNLGDRWVPGQTTVQANSPYKIVIEGVVGSGYLGDLAIDDVTIKNGGCSQAANNDFEHGFGVWTNPNSGDNFDWILGQSSTSSQYTGPSSDHTLGNQTGHYAFIESSAPRQPGHKAWLQSPVMQASSPVCLNFWYNMYGADVGTLNVLVWPTNSSAVNGTVMWSLQDNQGNQWRNGRTTVFSSQPFYITFEAIRGSGYRSDIAIDDITITQSQCAVFPAEAKHVLHITDIHITDSHHNSGYDCNFEQQGFCLWTQDKTDVFDWSRKSGATATQTQGLQLTTPLGNTQGHYAYIETSSPRRPHDTARLLSSNINPSARGACFRFWYHMYGPHINSLNIYVKPTNGANQTKDTSDNFDWTWKAGTTASSSTGPAQITHRALAQGFTCTSKPVPREKEATEHVLSAPRTLRLQDPASASTTTWYQWLLAQAEIQSSSNFSIYFDGIVGMATWPPALSSFLLTLDISAFSLACGCDFEQGLCTWVNIKSGDQFDWLRGKGQTGSQFTGPDFDHTLRTQEWSLHVHRGEPPASGWDMAILQSQVFPPTQIIPCFTFLVPHEGLWHRHAFSRHVHRPSNNASTVLWSLSVDQRDQWYYAPRPLSTAEGKHCGCRALVGSNYMGDLAVDDIVITSSACPSPTIYDCNFESDLCKWQQAHDDKFDWTRTQGPTGTVSTGPTNDHTLGTGSGWYIYIETSSPRHPNDTARLVSPQISDNAARCLSFYYHMYGSSVYLLNVYMKYSGQSGQGSLIWQKQGTQGNQWKRATVNINPSQPYQLIIEGVRGVSYSGDIAVDDVTLPTGSCSRLQPTSAVFSCNFESTVSDPLCGFTQATDDVFDWTRMQGRTQSANTGPFADHTYNTHAGHYVYIESSAPRRVNDTARLVSKVFSNPDGSNFCMKFYYHMYGNGIGTLNVYSVPQNTLPQLPAATWTRSFDQGNQWRLGEASINLASNFQVVFEGIVGKNYNGDIAVDDITITKGGCSGAATCDFQTNFCMWTNVHDGTDKMDWLRLKGRTQTQYTGPSTDHTKQDATGYYAFIESSRPRIQGDNARLASQIFPPSPGMAYCFSFWFHMYGDDIGQLTALVLTNTSNDVLSSEAALWTLTDNNGDQWSPATVNISTMYTAHPFQIVLEGIIGKGYRGDIAIDDTSIVPGECATTPDYAMLSNSLDSLGCTFDDNTICSWHQSVSDQFNWTLSSRATPSQGTGPSTDHSGAGSYIYLEASQPRVTGDMAQLTSPSIPPTQGPACFSFWYHMYGPSIGNLTVLTNIKGRTVTRWSRSGTQANKWQQVQLTVTSTTDFQILMQGTVGGWQGDIALDDFSIASGACPVSDSKLCDFERDICGYTQSTTDTGDWNITTGASHIGPRTDHTTGAAAGHYITVSSSGPPLVRADIMSPTYAATTGECLEFYYHIDGPGPSLSQPTPPVTFGASIGPAAADVSLDDISIMPYACASPGSCDFETDLCAYTNVHGTDQFDWTRGQGRTQSSFTGPTVDHTTGSVQGHYMFIESSRNQPGDKAQLTSELLDPTSSSCLTFYYNMNGAGTGTLNVYMKQQGGSQTKLFSDQGHHGNSWLQATVDLVSNPRFILVFEGVKGANYTSDIAIDDISVQNGACNQQPTATPATTSTLPPAIQQLSCNFDTDLCQWTQDKTTDQFDWTRQHGSTASGNTGPKFDHTQGNIQGYYIYIETSGHNVNDSARLVSPTFSSQGVSCATFWYNMYGSHVNRLSMYLGMASSATTQMWTKSGNQGASWHRAEVELGSVTNGKLVFEALRGNGYMGDIALDDIVVYQGNCPVLCDFEEPTLCGYVQSARDNFDWTRHHGSTASSATGPTNDHTYGTSQGHYMYIESSQPRKIGDKAQFFQQAIQPQPLAAA</sequence>
<gene>
    <name evidence="5" type="ORF">BaRGS_00035133</name>
</gene>
<feature type="domain" description="MAM" evidence="4">
    <location>
        <begin position="2877"/>
        <end position="3040"/>
    </location>
</feature>
<feature type="domain" description="MAM" evidence="4">
    <location>
        <begin position="984"/>
        <end position="1145"/>
    </location>
</feature>
<dbReference type="Gene3D" id="2.60.120.200">
    <property type="match status" value="38"/>
</dbReference>
<dbReference type="Proteomes" id="UP001519460">
    <property type="component" value="Unassembled WGS sequence"/>
</dbReference>
<feature type="domain" description="MAM" evidence="4">
    <location>
        <begin position="5688"/>
        <end position="5773"/>
    </location>
</feature>
<feature type="domain" description="MAM" evidence="4">
    <location>
        <begin position="5527"/>
        <end position="5684"/>
    </location>
</feature>
<feature type="domain" description="MAM" evidence="4">
    <location>
        <begin position="5170"/>
        <end position="5339"/>
    </location>
</feature>
<evidence type="ECO:0000256" key="1">
    <source>
        <dbReference type="ARBA" id="ARBA00022737"/>
    </source>
</evidence>
<feature type="compositionally biased region" description="Low complexity" evidence="3">
    <location>
        <begin position="1367"/>
        <end position="1379"/>
    </location>
</feature>
<feature type="domain" description="MAM" evidence="4">
    <location>
        <begin position="289"/>
        <end position="452"/>
    </location>
</feature>
<feature type="domain" description="MAM" evidence="4">
    <location>
        <begin position="3732"/>
        <end position="3893"/>
    </location>
</feature>
<feature type="domain" description="MAM" evidence="4">
    <location>
        <begin position="2546"/>
        <end position="2707"/>
    </location>
</feature>
<feature type="domain" description="MAM" evidence="4">
    <location>
        <begin position="486"/>
        <end position="633"/>
    </location>
</feature>
<feature type="domain" description="MAM" evidence="4">
    <location>
        <begin position="1342"/>
        <end position="1506"/>
    </location>
</feature>
<feature type="domain" description="MAM" evidence="4">
    <location>
        <begin position="2713"/>
        <end position="2874"/>
    </location>
</feature>
<evidence type="ECO:0000256" key="2">
    <source>
        <dbReference type="ARBA" id="ARBA00023157"/>
    </source>
</evidence>
<feature type="region of interest" description="Disordered" evidence="3">
    <location>
        <begin position="1364"/>
        <end position="1385"/>
    </location>
</feature>
<dbReference type="SMART" id="SM00137">
    <property type="entry name" value="MAM"/>
    <property type="match status" value="36"/>
</dbReference>
<dbReference type="InterPro" id="IPR051560">
    <property type="entry name" value="MAM_domain-containing"/>
</dbReference>
<feature type="domain" description="MAM" evidence="4">
    <location>
        <begin position="3066"/>
        <end position="3235"/>
    </location>
</feature>
<dbReference type="PRINTS" id="PR00020">
    <property type="entry name" value="MAMDOMAIN"/>
</dbReference>
<dbReference type="CDD" id="cd06263">
    <property type="entry name" value="MAM"/>
    <property type="match status" value="35"/>
</dbReference>
<feature type="domain" description="MAM" evidence="4">
    <location>
        <begin position="1871"/>
        <end position="2042"/>
    </location>
</feature>
<feature type="domain" description="MAM" evidence="4">
    <location>
        <begin position="126"/>
        <end position="287"/>
    </location>
</feature>
<feature type="domain" description="MAM" evidence="4">
    <location>
        <begin position="2193"/>
        <end position="2358"/>
    </location>
</feature>